<organism evidence="2 3">
    <name type="scientific">Candidatus Iainarchaeum sp</name>
    <dbReference type="NCBI Taxonomy" id="3101447"/>
    <lineage>
        <taxon>Archaea</taxon>
        <taxon>Candidatus Iainarchaeota</taxon>
        <taxon>Candidatus Iainarchaeia</taxon>
        <taxon>Candidatus Iainarchaeales</taxon>
        <taxon>Candidatus Iainarchaeaceae</taxon>
        <taxon>Candidatus Iainarchaeum</taxon>
    </lineage>
</organism>
<sequence length="231" mass="24673">MAAKFIFGLIVILLLAGCAQETNSSDNVQNISLTTDDSIKISSRFYPGNQTGIVLVHMLGRNKETWNAFADELANSGYSVISIDLRGHGESGGSDYSSFSEAQWNSAVNDIKAAKEFLKEKGATNFYIIGGSIGSNLAIKYAATDSDISKVVLLSPSFDYRGVKTEEAAENFKGELLVVSSSEDLQSFGASEQLAEISPNGEFVGLSGAGHGTNMLGKQNVNITILDFFSE</sequence>
<dbReference type="InterPro" id="IPR050266">
    <property type="entry name" value="AB_hydrolase_sf"/>
</dbReference>
<dbReference type="PANTHER" id="PTHR43798">
    <property type="entry name" value="MONOACYLGLYCEROL LIPASE"/>
    <property type="match status" value="1"/>
</dbReference>
<dbReference type="GO" id="GO:0016787">
    <property type="term" value="F:hydrolase activity"/>
    <property type="evidence" value="ECO:0007669"/>
    <property type="project" value="UniProtKB-KW"/>
</dbReference>
<dbReference type="AlphaFoldDB" id="A0A8T4KY86"/>
<comment type="caution">
    <text evidence="2">The sequence shown here is derived from an EMBL/GenBank/DDBJ whole genome shotgun (WGS) entry which is preliminary data.</text>
</comment>
<keyword evidence="2" id="KW-0378">Hydrolase</keyword>
<dbReference type="EMBL" id="JAGVWF010000039">
    <property type="protein sequence ID" value="MBS3059371.1"/>
    <property type="molecule type" value="Genomic_DNA"/>
</dbReference>
<evidence type="ECO:0000259" key="1">
    <source>
        <dbReference type="Pfam" id="PF12146"/>
    </source>
</evidence>
<dbReference type="PROSITE" id="PS51257">
    <property type="entry name" value="PROKAR_LIPOPROTEIN"/>
    <property type="match status" value="1"/>
</dbReference>
<proteinExistence type="predicted"/>
<dbReference type="InterPro" id="IPR029058">
    <property type="entry name" value="AB_hydrolase_fold"/>
</dbReference>
<evidence type="ECO:0000313" key="2">
    <source>
        <dbReference type="EMBL" id="MBS3059371.1"/>
    </source>
</evidence>
<dbReference type="Pfam" id="PF12146">
    <property type="entry name" value="Hydrolase_4"/>
    <property type="match status" value="1"/>
</dbReference>
<name>A0A8T4KY86_9ARCH</name>
<dbReference type="Proteomes" id="UP000683213">
    <property type="component" value="Unassembled WGS sequence"/>
</dbReference>
<dbReference type="GO" id="GO:0016020">
    <property type="term" value="C:membrane"/>
    <property type="evidence" value="ECO:0007669"/>
    <property type="project" value="TreeGrafter"/>
</dbReference>
<gene>
    <name evidence="2" type="ORF">J4224_03015</name>
</gene>
<dbReference type="Gene3D" id="3.40.50.1820">
    <property type="entry name" value="alpha/beta hydrolase"/>
    <property type="match status" value="1"/>
</dbReference>
<dbReference type="PANTHER" id="PTHR43798:SF33">
    <property type="entry name" value="HYDROLASE, PUTATIVE (AFU_ORTHOLOGUE AFUA_2G14860)-RELATED"/>
    <property type="match status" value="1"/>
</dbReference>
<feature type="domain" description="Serine aminopeptidase S33" evidence="1">
    <location>
        <begin position="53"/>
        <end position="161"/>
    </location>
</feature>
<reference evidence="2" key="2">
    <citation type="submission" date="2021-05" db="EMBL/GenBank/DDBJ databases">
        <title>Protein family content uncovers lineage relationships and bacterial pathway maintenance mechanisms in DPANN archaea.</title>
        <authorList>
            <person name="Castelle C.J."/>
            <person name="Meheust R."/>
            <person name="Jaffe A.L."/>
            <person name="Seitz K."/>
            <person name="Gong X."/>
            <person name="Baker B.J."/>
            <person name="Banfield J.F."/>
        </authorList>
    </citation>
    <scope>NUCLEOTIDE SEQUENCE</scope>
    <source>
        <strain evidence="2">RIFCSPHIGHO2_01_FULL_GW2011_AR10_43_9</strain>
    </source>
</reference>
<reference evidence="2" key="1">
    <citation type="submission" date="2021-03" db="EMBL/GenBank/DDBJ databases">
        <authorList>
            <person name="Jaffe A."/>
        </authorList>
    </citation>
    <scope>NUCLEOTIDE SEQUENCE</scope>
    <source>
        <strain evidence="2">RIFCSPHIGHO2_01_FULL_GW2011_AR10_43_9</strain>
    </source>
</reference>
<accession>A0A8T4KY86</accession>
<protein>
    <submittedName>
        <fullName evidence="2">Alpha/beta fold hydrolase</fullName>
    </submittedName>
</protein>
<evidence type="ECO:0000313" key="3">
    <source>
        <dbReference type="Proteomes" id="UP000683213"/>
    </source>
</evidence>
<dbReference type="InterPro" id="IPR022742">
    <property type="entry name" value="Hydrolase_4"/>
</dbReference>
<dbReference type="SUPFAM" id="SSF53474">
    <property type="entry name" value="alpha/beta-Hydrolases"/>
    <property type="match status" value="1"/>
</dbReference>